<keyword evidence="1" id="KW-0472">Membrane</keyword>
<name>A0A0X8V9S4_ANAPI</name>
<dbReference type="Proteomes" id="UP000184204">
    <property type="component" value="Unassembled WGS sequence"/>
</dbReference>
<feature type="transmembrane region" description="Helical" evidence="1">
    <location>
        <begin position="12"/>
        <end position="33"/>
    </location>
</feature>
<accession>A0A0X8V9S4</accession>
<keyword evidence="4" id="KW-1185">Reference proteome</keyword>
<sequence length="142" mass="15327">MGFGEITYNVPLWAAIISWAIAQGSKIILTLIIDKRFDATRIVGTGGMPSSHSALVMALAFSIGKYNGFGSPLFAMALIFSFVVMYDAAGIRRAAGKQAEIINMLLIKHEVPDMEKLKELLGHTPLEVFVGGLLGIAVGFWI</sequence>
<dbReference type="InterPro" id="IPR003832">
    <property type="entry name" value="DUF212"/>
</dbReference>
<dbReference type="Pfam" id="PF02681">
    <property type="entry name" value="DUF212"/>
    <property type="match status" value="1"/>
</dbReference>
<reference evidence="2 4" key="1">
    <citation type="journal article" date="2016" name="Genome Announc.">
        <title>Complete Genome Sequence of the Amino Acid-Fermenting Clostridium propionicum X2 (DSM 1682).</title>
        <authorList>
            <person name="Poehlein A."/>
            <person name="Schlien K."/>
            <person name="Chowdhury N.P."/>
            <person name="Gottschalk G."/>
            <person name="Buckel W."/>
            <person name="Daniel R."/>
        </authorList>
    </citation>
    <scope>NUCLEOTIDE SEQUENCE [LARGE SCALE GENOMIC DNA]</scope>
    <source>
        <strain evidence="2 4">X2</strain>
    </source>
</reference>
<gene>
    <name evidence="2" type="ORF">CPRO_20600</name>
    <name evidence="3" type="ORF">SAMN02745151_02081</name>
</gene>
<organism evidence="3 5">
    <name type="scientific">Anaerotignum propionicum DSM 1682</name>
    <dbReference type="NCBI Taxonomy" id="991789"/>
    <lineage>
        <taxon>Bacteria</taxon>
        <taxon>Bacillati</taxon>
        <taxon>Bacillota</taxon>
        <taxon>Clostridia</taxon>
        <taxon>Lachnospirales</taxon>
        <taxon>Anaerotignaceae</taxon>
        <taxon>Anaerotignum</taxon>
    </lineage>
</organism>
<reference evidence="4" key="2">
    <citation type="submission" date="2016-01" db="EMBL/GenBank/DDBJ databases">
        <authorList>
            <person name="Poehlein A."/>
            <person name="Schlien K."/>
            <person name="Gottschalk G."/>
            <person name="Buckel W."/>
            <person name="Daniel R."/>
        </authorList>
    </citation>
    <scope>NUCLEOTIDE SEQUENCE [LARGE SCALE GENOMIC DNA]</scope>
    <source>
        <strain evidence="4">X2</strain>
    </source>
</reference>
<dbReference type="EMBL" id="CP014223">
    <property type="protein sequence ID" value="AMJ41641.1"/>
    <property type="molecule type" value="Genomic_DNA"/>
</dbReference>
<dbReference type="RefSeq" id="WP_066051208.1">
    <property type="nucleotide sequence ID" value="NZ_CP014223.1"/>
</dbReference>
<evidence type="ECO:0000313" key="2">
    <source>
        <dbReference type="EMBL" id="AMJ41641.1"/>
    </source>
</evidence>
<protein>
    <submittedName>
        <fullName evidence="2">Divergent PAP2 family protein</fullName>
    </submittedName>
</protein>
<keyword evidence="1" id="KW-1133">Transmembrane helix</keyword>
<feature type="transmembrane region" description="Helical" evidence="1">
    <location>
        <begin position="42"/>
        <end position="63"/>
    </location>
</feature>
<evidence type="ECO:0000313" key="3">
    <source>
        <dbReference type="EMBL" id="SHE88046.1"/>
    </source>
</evidence>
<dbReference type="KEGG" id="cpro:CPRO_20600"/>
<evidence type="ECO:0000313" key="4">
    <source>
        <dbReference type="Proteomes" id="UP000068026"/>
    </source>
</evidence>
<evidence type="ECO:0000313" key="5">
    <source>
        <dbReference type="Proteomes" id="UP000184204"/>
    </source>
</evidence>
<keyword evidence="1" id="KW-0812">Transmembrane</keyword>
<dbReference type="OrthoDB" id="9792681at2"/>
<feature type="transmembrane region" description="Helical" evidence="1">
    <location>
        <begin position="69"/>
        <end position="89"/>
    </location>
</feature>
<proteinExistence type="predicted"/>
<dbReference type="PANTHER" id="PTHR31446:SF29">
    <property type="entry name" value="ACID PHOSPHATASE_VANADIUM-DEPENDENT HALOPEROXIDASE-RELATED PROTEIN"/>
    <property type="match status" value="1"/>
</dbReference>
<dbReference type="EMBL" id="FQUA01000009">
    <property type="protein sequence ID" value="SHE88046.1"/>
    <property type="molecule type" value="Genomic_DNA"/>
</dbReference>
<reference evidence="3" key="4">
    <citation type="submission" date="2016-11" db="EMBL/GenBank/DDBJ databases">
        <authorList>
            <person name="Varghese N."/>
            <person name="Submissions S."/>
        </authorList>
    </citation>
    <scope>NUCLEOTIDE SEQUENCE</scope>
    <source>
        <strain evidence="3">DSM 1682</strain>
    </source>
</reference>
<dbReference type="AlphaFoldDB" id="A0A0X8V9S4"/>
<reference evidence="5" key="3">
    <citation type="submission" date="2016-11" db="EMBL/GenBank/DDBJ databases">
        <authorList>
            <person name="Jaros S."/>
            <person name="Januszkiewicz K."/>
            <person name="Wedrychowicz H."/>
        </authorList>
    </citation>
    <scope>NUCLEOTIDE SEQUENCE [LARGE SCALE GENOMIC DNA]</scope>
    <source>
        <strain evidence="5">DSM 1682</strain>
    </source>
</reference>
<dbReference type="PANTHER" id="PTHR31446">
    <property type="entry name" value="ACID PHOSPHATASE/VANADIUM-DEPENDENT HALOPEROXIDASE-RELATED PROTEIN"/>
    <property type="match status" value="1"/>
</dbReference>
<evidence type="ECO:0000256" key="1">
    <source>
        <dbReference type="SAM" id="Phobius"/>
    </source>
</evidence>
<dbReference type="Proteomes" id="UP000068026">
    <property type="component" value="Chromosome"/>
</dbReference>